<keyword evidence="4" id="KW-1185">Reference proteome</keyword>
<organism evidence="3 4">
    <name type="scientific">Pomacea canaliculata</name>
    <name type="common">Golden apple snail</name>
    <dbReference type="NCBI Taxonomy" id="400727"/>
    <lineage>
        <taxon>Eukaryota</taxon>
        <taxon>Metazoa</taxon>
        <taxon>Spiralia</taxon>
        <taxon>Lophotrochozoa</taxon>
        <taxon>Mollusca</taxon>
        <taxon>Gastropoda</taxon>
        <taxon>Caenogastropoda</taxon>
        <taxon>Architaenioglossa</taxon>
        <taxon>Ampullarioidea</taxon>
        <taxon>Ampullariidae</taxon>
        <taxon>Pomacea</taxon>
    </lineage>
</organism>
<evidence type="ECO:0000259" key="2">
    <source>
        <dbReference type="Pfam" id="PF01757"/>
    </source>
</evidence>
<dbReference type="Proteomes" id="UP000245119">
    <property type="component" value="Linkage Group LG2"/>
</dbReference>
<feature type="transmembrane region" description="Helical" evidence="1">
    <location>
        <begin position="40"/>
        <end position="61"/>
    </location>
</feature>
<evidence type="ECO:0000256" key="1">
    <source>
        <dbReference type="SAM" id="Phobius"/>
    </source>
</evidence>
<evidence type="ECO:0000313" key="3">
    <source>
        <dbReference type="EMBL" id="PVD35695.1"/>
    </source>
</evidence>
<evidence type="ECO:0000313" key="4">
    <source>
        <dbReference type="Proteomes" id="UP000245119"/>
    </source>
</evidence>
<dbReference type="InterPro" id="IPR002656">
    <property type="entry name" value="Acyl_transf_3_dom"/>
</dbReference>
<feature type="transmembrane region" description="Helical" evidence="1">
    <location>
        <begin position="108"/>
        <end position="128"/>
    </location>
</feature>
<reference evidence="3 4" key="1">
    <citation type="submission" date="2018-04" db="EMBL/GenBank/DDBJ databases">
        <title>The genome of golden apple snail Pomacea canaliculata provides insight into stress tolerance and invasive adaptation.</title>
        <authorList>
            <person name="Liu C."/>
            <person name="Liu B."/>
            <person name="Ren Y."/>
            <person name="Zhang Y."/>
            <person name="Wang H."/>
            <person name="Li S."/>
            <person name="Jiang F."/>
            <person name="Yin L."/>
            <person name="Zhang G."/>
            <person name="Qian W."/>
            <person name="Fan W."/>
        </authorList>
    </citation>
    <scope>NUCLEOTIDE SEQUENCE [LARGE SCALE GENOMIC DNA]</scope>
    <source>
        <strain evidence="3">SZHN2017</strain>
        <tissue evidence="3">Muscle</tissue>
    </source>
</reference>
<feature type="transmembrane region" description="Helical" evidence="1">
    <location>
        <begin position="258"/>
        <end position="277"/>
    </location>
</feature>
<feature type="transmembrane region" description="Helical" evidence="1">
    <location>
        <begin position="225"/>
        <end position="246"/>
    </location>
</feature>
<feature type="transmembrane region" description="Helical" evidence="1">
    <location>
        <begin position="189"/>
        <end position="213"/>
    </location>
</feature>
<keyword evidence="1" id="KW-1133">Transmembrane helix</keyword>
<keyword evidence="1" id="KW-0472">Membrane</keyword>
<dbReference type="InterPro" id="IPR052728">
    <property type="entry name" value="O2_lipid_transport_reg"/>
</dbReference>
<feature type="transmembrane region" description="Helical" evidence="1">
    <location>
        <begin position="68"/>
        <end position="88"/>
    </location>
</feature>
<dbReference type="OrthoDB" id="207378at2759"/>
<dbReference type="EMBL" id="PZQS01000002">
    <property type="protein sequence ID" value="PVD35695.1"/>
    <property type="molecule type" value="Genomic_DNA"/>
</dbReference>
<feature type="domain" description="Acyltransferase 3" evidence="2">
    <location>
        <begin position="32"/>
        <end position="274"/>
    </location>
</feature>
<proteinExistence type="predicted"/>
<dbReference type="AlphaFoldDB" id="A0A2T7PQK8"/>
<sequence>MTGPYDNSERQDLTICRSRWWLNLLYVNNIVEADKMCFGWSWYLANDMQFYVIAPLALLPWAYGKKIIGILVCLALVAVHIISNGVIVHRQKTMFLSTENGDYMKNVYYPPWTRVGPFFIGLLLGYTLHVTGSKYKIRKMFAALGWLVAAAAGLTCVYVMFDNVKNFYQTFQGAWNMDQYTAYETLSRPVWACAVAWVIFACCSGSGGFVNTFLSWSGWTPLSRLTYGVYLFHLITFFVLLANRITPFHASTWTMTDMTVSVTVLTFMVSFVFSLLVESPTLGLEKLLLGSSRGKKSH</sequence>
<dbReference type="PANTHER" id="PTHR11161:SF0">
    <property type="entry name" value="O-ACYLTRANSFERASE LIKE PROTEIN"/>
    <property type="match status" value="1"/>
</dbReference>
<keyword evidence="1" id="KW-0812">Transmembrane</keyword>
<dbReference type="Pfam" id="PF01757">
    <property type="entry name" value="Acyl_transf_3"/>
    <property type="match status" value="1"/>
</dbReference>
<dbReference type="PANTHER" id="PTHR11161">
    <property type="entry name" value="O-ACYLTRANSFERASE"/>
    <property type="match status" value="1"/>
</dbReference>
<feature type="transmembrane region" description="Helical" evidence="1">
    <location>
        <begin position="140"/>
        <end position="161"/>
    </location>
</feature>
<gene>
    <name evidence="3" type="ORF">C0Q70_02658</name>
</gene>
<protein>
    <recommendedName>
        <fullName evidence="2">Acyltransferase 3 domain-containing protein</fullName>
    </recommendedName>
</protein>
<name>A0A2T7PQK8_POMCA</name>
<accession>A0A2T7PQK8</accession>
<dbReference type="GO" id="GO:0016747">
    <property type="term" value="F:acyltransferase activity, transferring groups other than amino-acyl groups"/>
    <property type="evidence" value="ECO:0007669"/>
    <property type="project" value="InterPro"/>
</dbReference>
<comment type="caution">
    <text evidence="3">The sequence shown here is derived from an EMBL/GenBank/DDBJ whole genome shotgun (WGS) entry which is preliminary data.</text>
</comment>